<dbReference type="InterPro" id="IPR051923">
    <property type="entry name" value="Glycosyl_Hydrolase_39"/>
</dbReference>
<organism evidence="1 2">
    <name type="scientific">Massilia terrae</name>
    <dbReference type="NCBI Taxonomy" id="1811224"/>
    <lineage>
        <taxon>Bacteria</taxon>
        <taxon>Pseudomonadati</taxon>
        <taxon>Pseudomonadota</taxon>
        <taxon>Betaproteobacteria</taxon>
        <taxon>Burkholderiales</taxon>
        <taxon>Oxalobacteraceae</taxon>
        <taxon>Telluria group</taxon>
        <taxon>Massilia</taxon>
    </lineage>
</organism>
<dbReference type="SUPFAM" id="SSF51445">
    <property type="entry name" value="(Trans)glycosidases"/>
    <property type="match status" value="1"/>
</dbReference>
<proteinExistence type="predicted"/>
<dbReference type="InterPro" id="IPR001360">
    <property type="entry name" value="Glyco_hydro_1"/>
</dbReference>
<evidence type="ECO:0000313" key="2">
    <source>
        <dbReference type="Proteomes" id="UP001204621"/>
    </source>
</evidence>
<dbReference type="RefSeq" id="WP_258810442.1">
    <property type="nucleotide sequence ID" value="NZ_JANUGU010000001.1"/>
</dbReference>
<accession>A0ABT2CUL4</accession>
<dbReference type="Gene3D" id="3.20.20.80">
    <property type="entry name" value="Glycosidases"/>
    <property type="match status" value="1"/>
</dbReference>
<dbReference type="InterPro" id="IPR017853">
    <property type="entry name" value="GH"/>
</dbReference>
<comment type="caution">
    <text evidence="1">The sequence shown here is derived from an EMBL/GenBank/DDBJ whole genome shotgun (WGS) entry which is preliminary data.</text>
</comment>
<dbReference type="Pfam" id="PF00232">
    <property type="entry name" value="Glyco_hydro_1"/>
    <property type="match status" value="1"/>
</dbReference>
<name>A0ABT2CUL4_9BURK</name>
<reference evidence="1 2" key="1">
    <citation type="submission" date="2022-08" db="EMBL/GenBank/DDBJ databases">
        <title>Reclassification of Massilia species as members of the genera Telluria, Duganella, Pseudoduganella, Mokoshia gen. nov. and Zemynaea gen. nov. using orthogonal and non-orthogonal genome-based approaches.</title>
        <authorList>
            <person name="Bowman J.P."/>
        </authorList>
    </citation>
    <scope>NUCLEOTIDE SEQUENCE [LARGE SCALE GENOMIC DNA]</scope>
    <source>
        <strain evidence="1 2">JCM 31606</strain>
    </source>
</reference>
<dbReference type="PANTHER" id="PTHR12631">
    <property type="entry name" value="ALPHA-L-IDURONIDASE"/>
    <property type="match status" value="1"/>
</dbReference>
<dbReference type="Proteomes" id="UP001204621">
    <property type="component" value="Unassembled WGS sequence"/>
</dbReference>
<protein>
    <submittedName>
        <fullName evidence="1">Family 1 glycosylhydrolase</fullName>
    </submittedName>
</protein>
<gene>
    <name evidence="1" type="ORF">NX778_04340</name>
</gene>
<keyword evidence="2" id="KW-1185">Reference proteome</keyword>
<evidence type="ECO:0000313" key="1">
    <source>
        <dbReference type="EMBL" id="MCS0657291.1"/>
    </source>
</evidence>
<dbReference type="PANTHER" id="PTHR12631:SF10">
    <property type="entry name" value="BETA-XYLOSIDASE-LIKE PROTEIN-RELATED"/>
    <property type="match status" value="1"/>
</dbReference>
<sequence>MYPNYARAAVSEFIHICFGFPAMSTQSDTVTQPPIAASKLARSFTFCTGIENSAPTITGPDGRRLRIDEMAASGHYQLWRDDFRLVRELGLHCLRYGVPYYRTHLAPGQYDWSFADEAFAELHRLGIVPIADLCHFSLPDWLGTFQNPDFPRYFAEYAEAFARRYPWVWLYTPVNEMLITAEYSALKGYWNEQLCTDAAFLTALVNAVEANVRASEAILKVRDAWFVQSESTRYYHPANPDALTHTAHLNERRFLSLDLNYSHAPSGRILRYMLENGVPMAKFDYFMNRSIRPRCIMGTDYYQTSEMRVTPDGDTHRCHVLGYYGLARQYYERFRLPIMHSETNQFQILNAAEWLERQWGSVLRLRLEGYPMVGFTWYSLTDQADWDIDLRERRGQVNTSGLYDMQRRIRKVGIAYRQIISDWRDALAGTEIRY</sequence>
<dbReference type="EMBL" id="JANUGU010000001">
    <property type="protein sequence ID" value="MCS0657291.1"/>
    <property type="molecule type" value="Genomic_DNA"/>
</dbReference>